<feature type="domain" description="Sushi" evidence="11">
    <location>
        <begin position="352"/>
        <end position="414"/>
    </location>
</feature>
<feature type="domain" description="CUB" evidence="9">
    <location>
        <begin position="33"/>
        <end position="151"/>
    </location>
</feature>
<evidence type="ECO:0000259" key="11">
    <source>
        <dbReference type="PROSITE" id="PS50923"/>
    </source>
</evidence>
<feature type="transmembrane region" description="Helical" evidence="7">
    <location>
        <begin position="620"/>
        <end position="640"/>
    </location>
</feature>
<name>A0ABP0EWY7_CLALP</name>
<sequence>MRYFVAVLIFGLFSFLILSTDAVHQHQQNYKSCGTPLRTTSTGVLEIPLNCFNGKYYCENTDCTWKIKTVKNMTVNFKSFDVEPTRSSAWCNSSDSDYVTIHDNGSQVGGLYCAGNPPPSFLRLSNDVTIYFHSGNGDSVGKGFDMSWVSEAAPIRDSAGVVTPDWTNGDRGYGRNINRSWEIETQPETTIKLNLSIIDFGRIEPLPAEHWNFFDSLGIANSWRFRGNVVTAYLQLSYNSGEVKRIFYNKTTKPVILNTTSNEVQVKFLSGAESQSGGFELHWEAQAILCPIVANISNGLSSCSKKNEFGSECHHRCKTGFKLVGARSSTCISSSGKSSTIWWPTFPQCEELLCPSISSIENGASSCSKSNQVNSTCEHQCNRGYILTGKSSSSCLLVRSNVSEWSSPLPKCILPTPCPKPLLTYGNSNCTDGSKIYSSCQHQCSEGYKLERGRASSTCEMKNGSSVWVPELPTCEIVSCPRATVFNGTSNCSAFNKLGSKCKHYCERGFQLNGASLTTCIVSNESPMWSPELPNCKAMAVIGSTAVTRIDCNSSRFRDDDCNSTLTTATKTITTSDQGGVNLSPVVYVGCAFSCFFLLATIAIRSYFRKLRQKPVTLGLINICFCLFLVYLFYAVGVTLATNSVTCDAMTFILHVFTLSSWMWMAVDAYGMSVGCAKGRWRLLGQFCIGYVLPFIIVLANFAITTMDAKKVSKSSDEKFQSFYRLTNICWLKAPVLNWGFLLPTGIALLLTLVGIFCAIRNLMSPRMAHLSMKSRLNDQLANSIAVVITTVIVWMFGYWSLTSHSGNVALQVFFALSCALQGLIIFYLNCFRRSSERHIWWIFTEKSKRSGMMKIEEMAVIETSPVDSVTPVTLERNGSVSEILPISVNGNENVE</sequence>
<dbReference type="CDD" id="cd00033">
    <property type="entry name" value="CCP"/>
    <property type="match status" value="4"/>
</dbReference>
<organism evidence="12 13">
    <name type="scientific">Clavelina lepadiformis</name>
    <name type="common">Light-bulb sea squirt</name>
    <name type="synonym">Ascidia lepadiformis</name>
    <dbReference type="NCBI Taxonomy" id="159417"/>
    <lineage>
        <taxon>Eukaryota</taxon>
        <taxon>Metazoa</taxon>
        <taxon>Chordata</taxon>
        <taxon>Tunicata</taxon>
        <taxon>Ascidiacea</taxon>
        <taxon>Aplousobranchia</taxon>
        <taxon>Clavelinidae</taxon>
        <taxon>Clavelina</taxon>
    </lineage>
</organism>
<keyword evidence="5" id="KW-1015">Disulfide bond</keyword>
<keyword evidence="2 7" id="KW-0812">Transmembrane</keyword>
<evidence type="ECO:0000259" key="10">
    <source>
        <dbReference type="PROSITE" id="PS50261"/>
    </source>
</evidence>
<feature type="transmembrane region" description="Helical" evidence="7">
    <location>
        <begin position="652"/>
        <end position="671"/>
    </location>
</feature>
<dbReference type="PANTHER" id="PTHR45692:SF1">
    <property type="entry name" value="G-PROTEIN COUPLED RECEPTORS FAMILY 2 PROFILE 2 DOMAIN-CONTAINING PROTEIN"/>
    <property type="match status" value="1"/>
</dbReference>
<dbReference type="InterPro" id="IPR017981">
    <property type="entry name" value="GPCR_2-like_7TM"/>
</dbReference>
<dbReference type="InterPro" id="IPR000436">
    <property type="entry name" value="Sushi_SCR_CCP_dom"/>
</dbReference>
<evidence type="ECO:0000256" key="2">
    <source>
        <dbReference type="ARBA" id="ARBA00022692"/>
    </source>
</evidence>
<evidence type="ECO:0000256" key="1">
    <source>
        <dbReference type="ARBA" id="ARBA00004141"/>
    </source>
</evidence>
<keyword evidence="6" id="KW-0768">Sushi</keyword>
<feature type="chain" id="PRO_5045903410" evidence="8">
    <location>
        <begin position="23"/>
        <end position="896"/>
    </location>
</feature>
<dbReference type="CDD" id="cd00041">
    <property type="entry name" value="CUB"/>
    <property type="match status" value="1"/>
</dbReference>
<dbReference type="InterPro" id="IPR000832">
    <property type="entry name" value="GPCR_2_secretin-like"/>
</dbReference>
<feature type="domain" description="G-protein coupled receptors family 2 profile 2" evidence="10">
    <location>
        <begin position="583"/>
        <end position="834"/>
    </location>
</feature>
<reference evidence="12 13" key="1">
    <citation type="submission" date="2024-02" db="EMBL/GenBank/DDBJ databases">
        <authorList>
            <person name="Daric V."/>
            <person name="Darras S."/>
        </authorList>
    </citation>
    <scope>NUCLEOTIDE SEQUENCE [LARGE SCALE GENOMIC DNA]</scope>
</reference>
<comment type="caution">
    <text evidence="6">Lacks conserved residue(s) required for the propagation of feature annotation.</text>
</comment>
<feature type="domain" description="Sushi" evidence="11">
    <location>
        <begin position="478"/>
        <end position="538"/>
    </location>
</feature>
<keyword evidence="13" id="KW-1185">Reference proteome</keyword>
<feature type="transmembrane region" description="Helical" evidence="7">
    <location>
        <begin position="683"/>
        <end position="704"/>
    </location>
</feature>
<dbReference type="Gene3D" id="2.60.120.290">
    <property type="entry name" value="Spermadhesin, CUB domain"/>
    <property type="match status" value="2"/>
</dbReference>
<dbReference type="SUPFAM" id="SSF49854">
    <property type="entry name" value="Spermadhesin, CUB domain"/>
    <property type="match status" value="2"/>
</dbReference>
<evidence type="ECO:0000256" key="7">
    <source>
        <dbReference type="SAM" id="Phobius"/>
    </source>
</evidence>
<protein>
    <submittedName>
        <fullName evidence="12">Uncharacterized protein</fullName>
    </submittedName>
</protein>
<dbReference type="InterPro" id="IPR000859">
    <property type="entry name" value="CUB_dom"/>
</dbReference>
<accession>A0ABP0EWY7</accession>
<dbReference type="SUPFAM" id="SSF57535">
    <property type="entry name" value="Complement control module/SCR domain"/>
    <property type="match status" value="4"/>
</dbReference>
<evidence type="ECO:0000256" key="8">
    <source>
        <dbReference type="SAM" id="SignalP"/>
    </source>
</evidence>
<feature type="transmembrane region" description="Helical" evidence="7">
    <location>
        <begin position="781"/>
        <end position="803"/>
    </location>
</feature>
<evidence type="ECO:0000259" key="9">
    <source>
        <dbReference type="PROSITE" id="PS01180"/>
    </source>
</evidence>
<comment type="subcellular location">
    <subcellularLocation>
        <location evidence="1">Membrane</location>
        <topology evidence="1">Multi-pass membrane protein</topology>
    </subcellularLocation>
</comment>
<dbReference type="Pfam" id="PF00002">
    <property type="entry name" value="7tm_2"/>
    <property type="match status" value="1"/>
</dbReference>
<evidence type="ECO:0000313" key="13">
    <source>
        <dbReference type="Proteomes" id="UP001642483"/>
    </source>
</evidence>
<dbReference type="PROSITE" id="PS50923">
    <property type="entry name" value="SUSHI"/>
    <property type="match status" value="4"/>
</dbReference>
<dbReference type="Gene3D" id="1.20.1070.10">
    <property type="entry name" value="Rhodopsin 7-helix transmembrane proteins"/>
    <property type="match status" value="1"/>
</dbReference>
<keyword evidence="4 7" id="KW-0472">Membrane</keyword>
<dbReference type="InterPro" id="IPR035914">
    <property type="entry name" value="Sperma_CUB_dom_sf"/>
</dbReference>
<evidence type="ECO:0000313" key="12">
    <source>
        <dbReference type="EMBL" id="CAK8671978.1"/>
    </source>
</evidence>
<dbReference type="PROSITE" id="PS01180">
    <property type="entry name" value="CUB"/>
    <property type="match status" value="1"/>
</dbReference>
<feature type="transmembrane region" description="Helical" evidence="7">
    <location>
        <begin position="586"/>
        <end position="608"/>
    </location>
</feature>
<dbReference type="EMBL" id="CAWYQH010000001">
    <property type="protein sequence ID" value="CAK8671978.1"/>
    <property type="molecule type" value="Genomic_DNA"/>
</dbReference>
<dbReference type="SMART" id="SM00032">
    <property type="entry name" value="CCP"/>
    <property type="match status" value="4"/>
</dbReference>
<dbReference type="Proteomes" id="UP001642483">
    <property type="component" value="Unassembled WGS sequence"/>
</dbReference>
<feature type="transmembrane region" description="Helical" evidence="7">
    <location>
        <begin position="741"/>
        <end position="760"/>
    </location>
</feature>
<dbReference type="InterPro" id="IPR035976">
    <property type="entry name" value="Sushi/SCR/CCP_sf"/>
</dbReference>
<dbReference type="Gene3D" id="2.10.70.10">
    <property type="entry name" value="Complement Module, domain 1"/>
    <property type="match status" value="4"/>
</dbReference>
<comment type="caution">
    <text evidence="12">The sequence shown here is derived from an EMBL/GenBank/DDBJ whole genome shotgun (WGS) entry which is preliminary data.</text>
</comment>
<feature type="domain" description="Sushi" evidence="11">
    <location>
        <begin position="416"/>
        <end position="477"/>
    </location>
</feature>
<dbReference type="PROSITE" id="PS50261">
    <property type="entry name" value="G_PROTEIN_RECEP_F2_4"/>
    <property type="match status" value="1"/>
</dbReference>
<feature type="signal peptide" evidence="8">
    <location>
        <begin position="1"/>
        <end position="22"/>
    </location>
</feature>
<evidence type="ECO:0000256" key="4">
    <source>
        <dbReference type="ARBA" id="ARBA00023136"/>
    </source>
</evidence>
<dbReference type="Pfam" id="PF00084">
    <property type="entry name" value="Sushi"/>
    <property type="match status" value="2"/>
</dbReference>
<feature type="domain" description="Sushi" evidence="11">
    <location>
        <begin position="288"/>
        <end position="351"/>
    </location>
</feature>
<dbReference type="Pfam" id="PF00431">
    <property type="entry name" value="CUB"/>
    <property type="match status" value="1"/>
</dbReference>
<evidence type="ECO:0000256" key="6">
    <source>
        <dbReference type="PROSITE-ProRule" id="PRU00302"/>
    </source>
</evidence>
<keyword evidence="3 7" id="KW-1133">Transmembrane helix</keyword>
<keyword evidence="8" id="KW-0732">Signal</keyword>
<dbReference type="PANTHER" id="PTHR45692">
    <property type="entry name" value="G_PROTEIN_RECEP_F2_4 DOMAIN-CONTAINING PROTEIN"/>
    <property type="match status" value="1"/>
</dbReference>
<evidence type="ECO:0000256" key="3">
    <source>
        <dbReference type="ARBA" id="ARBA00022989"/>
    </source>
</evidence>
<gene>
    <name evidence="12" type="ORF">CVLEPA_LOCUS991</name>
</gene>
<feature type="transmembrane region" description="Helical" evidence="7">
    <location>
        <begin position="809"/>
        <end position="829"/>
    </location>
</feature>
<evidence type="ECO:0000256" key="5">
    <source>
        <dbReference type="ARBA" id="ARBA00023157"/>
    </source>
</evidence>
<dbReference type="SMART" id="SM00042">
    <property type="entry name" value="CUB"/>
    <property type="match status" value="2"/>
</dbReference>
<proteinExistence type="predicted"/>